<sequence>MDEQQRQLVEEGLRDIKENTRLVIDRLGPLSGLDFGLNRDSVAWVDGFIERQRERPEFDPENIDGLVNVIGSFLGECIVSATGGRWECSEEHGWGVRLGEEGIVFPFVKVRKQFTNGIAGGDSILSFYNITVTYLATGRLRRRSAETSRTDQAASQRDDPAQDDGQVS</sequence>
<dbReference type="RefSeq" id="WP_093261110.1">
    <property type="nucleotide sequence ID" value="NZ_FNKK01000002.1"/>
</dbReference>
<dbReference type="Proteomes" id="UP000217103">
    <property type="component" value="Unassembled WGS sequence"/>
</dbReference>
<dbReference type="OrthoDB" id="7933343at2"/>
<evidence type="ECO:0000256" key="1">
    <source>
        <dbReference type="SAM" id="MobiDB-lite"/>
    </source>
</evidence>
<protein>
    <submittedName>
        <fullName evidence="2">Uncharacterized protein</fullName>
    </submittedName>
</protein>
<keyword evidence="3" id="KW-1185">Reference proteome</keyword>
<reference evidence="2 3" key="1">
    <citation type="submission" date="2016-10" db="EMBL/GenBank/DDBJ databases">
        <authorList>
            <person name="de Groot N.N."/>
        </authorList>
    </citation>
    <scope>NUCLEOTIDE SEQUENCE [LARGE SCALE GENOMIC DNA]</scope>
    <source>
        <strain evidence="2 3">DSM 43794</strain>
    </source>
</reference>
<organism evidence="2 3">
    <name type="scientific">Thermostaphylospora chromogena</name>
    <dbReference type="NCBI Taxonomy" id="35622"/>
    <lineage>
        <taxon>Bacteria</taxon>
        <taxon>Bacillati</taxon>
        <taxon>Actinomycetota</taxon>
        <taxon>Actinomycetes</taxon>
        <taxon>Streptosporangiales</taxon>
        <taxon>Thermomonosporaceae</taxon>
        <taxon>Thermostaphylospora</taxon>
    </lineage>
</organism>
<evidence type="ECO:0000313" key="2">
    <source>
        <dbReference type="EMBL" id="SDR21064.1"/>
    </source>
</evidence>
<evidence type="ECO:0000313" key="3">
    <source>
        <dbReference type="Proteomes" id="UP000217103"/>
    </source>
</evidence>
<accession>A0A1H1H6M6</accession>
<gene>
    <name evidence="2" type="ORF">SAMN04489764_4105</name>
</gene>
<name>A0A1H1H6M6_9ACTN</name>
<proteinExistence type="predicted"/>
<feature type="region of interest" description="Disordered" evidence="1">
    <location>
        <begin position="145"/>
        <end position="168"/>
    </location>
</feature>
<dbReference type="AlphaFoldDB" id="A0A1H1H6M6"/>
<dbReference type="EMBL" id="FNKK01000002">
    <property type="protein sequence ID" value="SDR21064.1"/>
    <property type="molecule type" value="Genomic_DNA"/>
</dbReference>